<evidence type="ECO:0000313" key="2">
    <source>
        <dbReference type="EMBL" id="KAK5109414.1"/>
    </source>
</evidence>
<feature type="compositionally biased region" description="Low complexity" evidence="1">
    <location>
        <begin position="405"/>
        <end position="418"/>
    </location>
</feature>
<dbReference type="EMBL" id="JAVRRL010000065">
    <property type="protein sequence ID" value="KAK5109414.1"/>
    <property type="molecule type" value="Genomic_DNA"/>
</dbReference>
<protein>
    <submittedName>
        <fullName evidence="2">Uncharacterized protein</fullName>
    </submittedName>
</protein>
<feature type="compositionally biased region" description="Basic and acidic residues" evidence="1">
    <location>
        <begin position="445"/>
        <end position="457"/>
    </location>
</feature>
<organism evidence="2 3">
    <name type="scientific">Meristemomyces frigidus</name>
    <dbReference type="NCBI Taxonomy" id="1508187"/>
    <lineage>
        <taxon>Eukaryota</taxon>
        <taxon>Fungi</taxon>
        <taxon>Dikarya</taxon>
        <taxon>Ascomycota</taxon>
        <taxon>Pezizomycotina</taxon>
        <taxon>Dothideomycetes</taxon>
        <taxon>Dothideomycetidae</taxon>
        <taxon>Mycosphaerellales</taxon>
        <taxon>Teratosphaeriaceae</taxon>
        <taxon>Meristemomyces</taxon>
    </lineage>
</organism>
<evidence type="ECO:0000313" key="3">
    <source>
        <dbReference type="Proteomes" id="UP001310890"/>
    </source>
</evidence>
<proteinExistence type="predicted"/>
<reference evidence="2" key="1">
    <citation type="submission" date="2023-08" db="EMBL/GenBank/DDBJ databases">
        <title>Black Yeasts Isolated from many extreme environments.</title>
        <authorList>
            <person name="Coleine C."/>
            <person name="Stajich J.E."/>
            <person name="Selbmann L."/>
        </authorList>
    </citation>
    <scope>NUCLEOTIDE SEQUENCE</scope>
    <source>
        <strain evidence="2">CCFEE 5401</strain>
    </source>
</reference>
<name>A0AAN7TCP5_9PEZI</name>
<feature type="region of interest" description="Disordered" evidence="1">
    <location>
        <begin position="397"/>
        <end position="459"/>
    </location>
</feature>
<sequence>MIRSIAICIAQDLPPAITTALCLYALQEAACGVDVKQCNFVRVGSKEISMPGGVEAYSQASHAQIYNTDNLTLPNYNTNTQSHTRPSLPTLHTRSSWMDGYEQYESSPVDSYTYSASNMPRQDSYAGSFGSTENYRAWSIAAPASAPLPTTSSSGYYDQHPSNYSFGNLHTPYTMAQSHRLPSLTTDTFSPLNMGALHSSLPIQTAQERRLPVPYTVHYPHSASQIPEMRSSYRETRPPTHGIHSRTAMPWSVDTTAGASRTVPIGGHYKQSAGLPSLNLPQSYYHNSLPPATEPVLGYEISHTPSMAMTASLDISPTTAPASDTYPTATLLPPLSMMSSSSAFSPTTMSYTHHTNTGDNVYTTRDPVAQGLYSFSTDTGERPTADDTEQDHTAYEQDIASAPNSSTTTSSSILSTISPGNTQPYNNNVNTPGDDMRHPHPLARRSAEGLRRRESLEQGRAVTVQRTSMQNLNARY</sequence>
<evidence type="ECO:0000256" key="1">
    <source>
        <dbReference type="SAM" id="MobiDB-lite"/>
    </source>
</evidence>
<dbReference type="Proteomes" id="UP001310890">
    <property type="component" value="Unassembled WGS sequence"/>
</dbReference>
<gene>
    <name evidence="2" type="ORF">LTR62_007080</name>
</gene>
<comment type="caution">
    <text evidence="2">The sequence shown here is derived from an EMBL/GenBank/DDBJ whole genome shotgun (WGS) entry which is preliminary data.</text>
</comment>
<feature type="compositionally biased region" description="Polar residues" evidence="1">
    <location>
        <begin position="419"/>
        <end position="431"/>
    </location>
</feature>
<dbReference type="AlphaFoldDB" id="A0AAN7TCP5"/>
<feature type="region of interest" description="Disordered" evidence="1">
    <location>
        <begin position="226"/>
        <end position="246"/>
    </location>
</feature>
<accession>A0AAN7TCP5</accession>